<feature type="compositionally biased region" description="Basic and acidic residues" evidence="1">
    <location>
        <begin position="21"/>
        <end position="30"/>
    </location>
</feature>
<feature type="region of interest" description="Disordered" evidence="1">
    <location>
        <begin position="329"/>
        <end position="368"/>
    </location>
</feature>
<evidence type="ECO:0000256" key="1">
    <source>
        <dbReference type="SAM" id="MobiDB-lite"/>
    </source>
</evidence>
<feature type="compositionally biased region" description="Basic and acidic residues" evidence="1">
    <location>
        <begin position="350"/>
        <end position="360"/>
    </location>
</feature>
<name>A0AAN9B213_9CAEN</name>
<reference evidence="2 3" key="1">
    <citation type="submission" date="2024-02" db="EMBL/GenBank/DDBJ databases">
        <title>Chromosome-scale genome assembly of the rough periwinkle Littorina saxatilis.</title>
        <authorList>
            <person name="De Jode A."/>
            <person name="Faria R."/>
            <person name="Formenti G."/>
            <person name="Sims Y."/>
            <person name="Smith T.P."/>
            <person name="Tracey A."/>
            <person name="Wood J.M.D."/>
            <person name="Zagrodzka Z.B."/>
            <person name="Johannesson K."/>
            <person name="Butlin R.K."/>
            <person name="Leder E.H."/>
        </authorList>
    </citation>
    <scope>NUCLEOTIDE SEQUENCE [LARGE SCALE GENOMIC DNA]</scope>
    <source>
        <strain evidence="2">Snail1</strain>
        <tissue evidence="2">Muscle</tissue>
    </source>
</reference>
<feature type="compositionally biased region" description="Acidic residues" evidence="1">
    <location>
        <begin position="201"/>
        <end position="210"/>
    </location>
</feature>
<proteinExistence type="predicted"/>
<dbReference type="Proteomes" id="UP001374579">
    <property type="component" value="Unassembled WGS sequence"/>
</dbReference>
<evidence type="ECO:0000313" key="2">
    <source>
        <dbReference type="EMBL" id="KAK7097453.1"/>
    </source>
</evidence>
<gene>
    <name evidence="2" type="ORF">V1264_004429</name>
</gene>
<dbReference type="AlphaFoldDB" id="A0AAN9B213"/>
<feature type="compositionally biased region" description="Acidic residues" evidence="1">
    <location>
        <begin position="100"/>
        <end position="111"/>
    </location>
</feature>
<feature type="region of interest" description="Disordered" evidence="1">
    <location>
        <begin position="17"/>
        <end position="131"/>
    </location>
</feature>
<protein>
    <submittedName>
        <fullName evidence="2">Uncharacterized protein</fullName>
    </submittedName>
</protein>
<accession>A0AAN9B213</accession>
<comment type="caution">
    <text evidence="2">The sequence shown here is derived from an EMBL/GenBank/DDBJ whole genome shotgun (WGS) entry which is preliminary data.</text>
</comment>
<feature type="compositionally biased region" description="Polar residues" evidence="1">
    <location>
        <begin position="41"/>
        <end position="54"/>
    </location>
</feature>
<feature type="compositionally biased region" description="Basic and acidic residues" evidence="1">
    <location>
        <begin position="76"/>
        <end position="86"/>
    </location>
</feature>
<feature type="region of interest" description="Disordered" evidence="1">
    <location>
        <begin position="176"/>
        <end position="246"/>
    </location>
</feature>
<organism evidence="2 3">
    <name type="scientific">Littorina saxatilis</name>
    <dbReference type="NCBI Taxonomy" id="31220"/>
    <lineage>
        <taxon>Eukaryota</taxon>
        <taxon>Metazoa</taxon>
        <taxon>Spiralia</taxon>
        <taxon>Lophotrochozoa</taxon>
        <taxon>Mollusca</taxon>
        <taxon>Gastropoda</taxon>
        <taxon>Caenogastropoda</taxon>
        <taxon>Littorinimorpha</taxon>
        <taxon>Littorinoidea</taxon>
        <taxon>Littorinidae</taxon>
        <taxon>Littorina</taxon>
    </lineage>
</organism>
<sequence length="368" mass="40608">MDKRVKTALRRLLNERLFGNTDKKKSRRDDDNADTLTNADSVGNNVSDASSVVGTRSRLRHSVAPVTQGKVGPLEEDSKGGKDPRKVSVRVVVENPQGAENDDLADVENEENGGGQERPLTRVGPMLPPLRTPRMPLDRVYTPANYPKWGLCVTASQRTMLVDGLERDKTFLSRSQAQSAWGSRGDDDVTLPPSSRGNGGDDLDIEDDAYLDPHRPDSADLHSNGGGGGHWAHKLKPGGGTGAQSLAVTKSSGRIPLNYDDRRLKRLLEELYKDKKYMDKLINNIKEDHLDFPEHIAADDVKFLSEFGRSYLLKRAEYWDLHGPLGPPRAPPTALGMKLSRAQTSLTTDALHHDDTKEVTSPRPKTVR</sequence>
<evidence type="ECO:0000313" key="3">
    <source>
        <dbReference type="Proteomes" id="UP001374579"/>
    </source>
</evidence>
<dbReference type="EMBL" id="JBAMIC010000013">
    <property type="protein sequence ID" value="KAK7097453.1"/>
    <property type="molecule type" value="Genomic_DNA"/>
</dbReference>
<keyword evidence="3" id="KW-1185">Reference proteome</keyword>
<feature type="compositionally biased region" description="Basic and acidic residues" evidence="1">
    <location>
        <begin position="211"/>
        <end position="220"/>
    </location>
</feature>